<protein>
    <submittedName>
        <fullName evidence="1">16858_t:CDS:1</fullName>
    </submittedName>
</protein>
<gene>
    <name evidence="1" type="ORF">RFULGI_LOCUS8018</name>
</gene>
<dbReference type="EMBL" id="CAJVPZ010012391">
    <property type="protein sequence ID" value="CAG8639339.1"/>
    <property type="molecule type" value="Genomic_DNA"/>
</dbReference>
<proteinExistence type="predicted"/>
<accession>A0A9N9GYL6</accession>
<keyword evidence="2" id="KW-1185">Reference proteome</keyword>
<evidence type="ECO:0000313" key="2">
    <source>
        <dbReference type="Proteomes" id="UP000789396"/>
    </source>
</evidence>
<name>A0A9N9GYL6_9GLOM</name>
<organism evidence="1 2">
    <name type="scientific">Racocetra fulgida</name>
    <dbReference type="NCBI Taxonomy" id="60492"/>
    <lineage>
        <taxon>Eukaryota</taxon>
        <taxon>Fungi</taxon>
        <taxon>Fungi incertae sedis</taxon>
        <taxon>Mucoromycota</taxon>
        <taxon>Glomeromycotina</taxon>
        <taxon>Glomeromycetes</taxon>
        <taxon>Diversisporales</taxon>
        <taxon>Gigasporaceae</taxon>
        <taxon>Racocetra</taxon>
    </lineage>
</organism>
<dbReference type="AlphaFoldDB" id="A0A9N9GYL6"/>
<evidence type="ECO:0000313" key="1">
    <source>
        <dbReference type="EMBL" id="CAG8639339.1"/>
    </source>
</evidence>
<dbReference type="OrthoDB" id="2379842at2759"/>
<feature type="non-terminal residue" evidence="1">
    <location>
        <position position="174"/>
    </location>
</feature>
<reference evidence="1" key="1">
    <citation type="submission" date="2021-06" db="EMBL/GenBank/DDBJ databases">
        <authorList>
            <person name="Kallberg Y."/>
            <person name="Tangrot J."/>
            <person name="Rosling A."/>
        </authorList>
    </citation>
    <scope>NUCLEOTIDE SEQUENCE</scope>
    <source>
        <strain evidence="1">IN212</strain>
    </source>
</reference>
<comment type="caution">
    <text evidence="1">The sequence shown here is derived from an EMBL/GenBank/DDBJ whole genome shotgun (WGS) entry which is preliminary data.</text>
</comment>
<dbReference type="Proteomes" id="UP000789396">
    <property type="component" value="Unassembled WGS sequence"/>
</dbReference>
<sequence>EFLTAKSFKKAAQQGAKAAGFAFSISSSKLACSEKVKFTKRQGCLVKLNTILDEKAGVWVVHTSETNHSHNLLPPSQVHCLHQHRLLNTEQKELVHTMIKSDASVRLVADTVYWKHGTEMSIAEKAFDKVKEAATKSRNLNYIQVYFEEWKQDAECWINVFTKNYLHMRVQSTQ</sequence>